<dbReference type="EMBL" id="LR796172">
    <property type="protein sequence ID" value="CAB4123542.1"/>
    <property type="molecule type" value="Genomic_DNA"/>
</dbReference>
<evidence type="ECO:0000313" key="2">
    <source>
        <dbReference type="EMBL" id="CAB4123542.1"/>
    </source>
</evidence>
<accession>A0A6J5KQL9</accession>
<name>A0A6J5KQL9_9CAUD</name>
<feature type="coiled-coil region" evidence="1">
    <location>
        <begin position="29"/>
        <end position="74"/>
    </location>
</feature>
<evidence type="ECO:0000256" key="1">
    <source>
        <dbReference type="SAM" id="Coils"/>
    </source>
</evidence>
<keyword evidence="1" id="KW-0175">Coiled coil</keyword>
<gene>
    <name evidence="2" type="ORF">UFOVP48_27</name>
</gene>
<organism evidence="2">
    <name type="scientific">uncultured Caudovirales phage</name>
    <dbReference type="NCBI Taxonomy" id="2100421"/>
    <lineage>
        <taxon>Viruses</taxon>
        <taxon>Duplodnaviria</taxon>
        <taxon>Heunggongvirae</taxon>
        <taxon>Uroviricota</taxon>
        <taxon>Caudoviricetes</taxon>
        <taxon>Peduoviridae</taxon>
        <taxon>Maltschvirus</taxon>
        <taxon>Maltschvirus maltsch</taxon>
    </lineage>
</organism>
<proteinExistence type="predicted"/>
<reference evidence="2" key="1">
    <citation type="submission" date="2020-04" db="EMBL/GenBank/DDBJ databases">
        <authorList>
            <person name="Chiriac C."/>
            <person name="Salcher M."/>
            <person name="Ghai R."/>
            <person name="Kavagutti S V."/>
        </authorList>
    </citation>
    <scope>NUCLEOTIDE SEQUENCE</scope>
</reference>
<sequence>MNYENLSNEELLKEVYLTQHTDRLLTLVCERLEMMMREAEDAASTEIDELNYTIGGYEDEIYDLKRRIEDLESQLTDDEEF</sequence>
<protein>
    <submittedName>
        <fullName evidence="2">Uncharacterized protein</fullName>
    </submittedName>
</protein>